<dbReference type="InterPro" id="IPR006805">
    <property type="entry name" value="Anth_synth_I_N"/>
</dbReference>
<keyword evidence="5" id="KW-0032">Aminotransferase</keyword>
<dbReference type="Pfam" id="PF00425">
    <property type="entry name" value="Chorismate_bind"/>
    <property type="match status" value="1"/>
</dbReference>
<evidence type="ECO:0000313" key="5">
    <source>
        <dbReference type="EMBL" id="MCW7754815.1"/>
    </source>
</evidence>
<dbReference type="InterPro" id="IPR043131">
    <property type="entry name" value="BCAT-like_N"/>
</dbReference>
<dbReference type="Pfam" id="PF04715">
    <property type="entry name" value="Anth_synt_I_N"/>
    <property type="match status" value="1"/>
</dbReference>
<accession>A0ABT3NBM1</accession>
<evidence type="ECO:0000313" key="6">
    <source>
        <dbReference type="Proteomes" id="UP001209681"/>
    </source>
</evidence>
<dbReference type="Proteomes" id="UP001209681">
    <property type="component" value="Unassembled WGS sequence"/>
</dbReference>
<feature type="domain" description="Chorismate-utilising enzyme C-terminal" evidence="3">
    <location>
        <begin position="206"/>
        <end position="459"/>
    </location>
</feature>
<dbReference type="Gene3D" id="3.30.470.10">
    <property type="match status" value="1"/>
</dbReference>
<dbReference type="Gene3D" id="3.60.120.10">
    <property type="entry name" value="Anthranilate synthase"/>
    <property type="match status" value="1"/>
</dbReference>
<keyword evidence="6" id="KW-1185">Reference proteome</keyword>
<dbReference type="InterPro" id="IPR001544">
    <property type="entry name" value="Aminotrans_IV"/>
</dbReference>
<dbReference type="Pfam" id="PF01063">
    <property type="entry name" value="Aminotran_4"/>
    <property type="match status" value="1"/>
</dbReference>
<dbReference type="EMBL" id="JAPFPW010000016">
    <property type="protein sequence ID" value="MCW7754815.1"/>
    <property type="molecule type" value="Genomic_DNA"/>
</dbReference>
<gene>
    <name evidence="5" type="primary">pabB</name>
    <name evidence="5" type="ORF">OOT00_12560</name>
</gene>
<reference evidence="5 6" key="1">
    <citation type="submission" date="2022-11" db="EMBL/GenBank/DDBJ databases">
        <title>Desulfobotulus tamanensis H1 sp. nov. - anaerobic, alkaliphilic, sulphate reducing bacterium isolated from terrestrial mud volcano.</title>
        <authorList>
            <person name="Frolova A."/>
            <person name="Merkel A.Y."/>
            <person name="Slobodkin A.I."/>
        </authorList>
    </citation>
    <scope>NUCLEOTIDE SEQUENCE [LARGE SCALE GENOMIC DNA]</scope>
    <source>
        <strain evidence="5 6">H1</strain>
    </source>
</reference>
<comment type="caution">
    <text evidence="5">The sequence shown here is derived from an EMBL/GenBank/DDBJ whole genome shotgun (WGS) entry which is preliminary data.</text>
</comment>
<feature type="domain" description="Anthranilate synthase component I N-terminal" evidence="4">
    <location>
        <begin position="38"/>
        <end position="142"/>
    </location>
</feature>
<dbReference type="PANTHER" id="PTHR11236">
    <property type="entry name" value="AMINOBENZOATE/ANTHRANILATE SYNTHASE"/>
    <property type="match status" value="1"/>
</dbReference>
<dbReference type="EC" id="2.6.1.85" evidence="1"/>
<evidence type="ECO:0000259" key="4">
    <source>
        <dbReference type="Pfam" id="PF04715"/>
    </source>
</evidence>
<dbReference type="RefSeq" id="WP_265425729.1">
    <property type="nucleotide sequence ID" value="NZ_JAPFPW010000016.1"/>
</dbReference>
<dbReference type="PANTHER" id="PTHR11236:SF9">
    <property type="entry name" value="ANTHRANILATE SYNTHASE COMPONENT 1"/>
    <property type="match status" value="1"/>
</dbReference>
<dbReference type="InterPro" id="IPR015890">
    <property type="entry name" value="Chorismate_C"/>
</dbReference>
<evidence type="ECO:0000256" key="1">
    <source>
        <dbReference type="ARBA" id="ARBA00013139"/>
    </source>
</evidence>
<dbReference type="InterPro" id="IPR005802">
    <property type="entry name" value="ADC_synth_comp_1"/>
</dbReference>
<keyword evidence="2 5" id="KW-0808">Transferase</keyword>
<dbReference type="InterPro" id="IPR005801">
    <property type="entry name" value="ADC_synthase"/>
</dbReference>
<dbReference type="InterPro" id="IPR019999">
    <property type="entry name" value="Anth_synth_I-like"/>
</dbReference>
<dbReference type="SUPFAM" id="SSF56322">
    <property type="entry name" value="ADC synthase"/>
    <property type="match status" value="1"/>
</dbReference>
<name>A0ABT3NBM1_9BACT</name>
<dbReference type="InterPro" id="IPR036038">
    <property type="entry name" value="Aminotransferase-like"/>
</dbReference>
<dbReference type="Gene3D" id="3.20.10.10">
    <property type="entry name" value="D-amino Acid Aminotransferase, subunit A, domain 2"/>
    <property type="match status" value="1"/>
</dbReference>
<organism evidence="5 6">
    <name type="scientific">Desulfobotulus pelophilus</name>
    <dbReference type="NCBI Taxonomy" id="2823377"/>
    <lineage>
        <taxon>Bacteria</taxon>
        <taxon>Pseudomonadati</taxon>
        <taxon>Thermodesulfobacteriota</taxon>
        <taxon>Desulfobacteria</taxon>
        <taxon>Desulfobacterales</taxon>
        <taxon>Desulfobacteraceae</taxon>
        <taxon>Desulfobotulus</taxon>
    </lineage>
</organism>
<evidence type="ECO:0000256" key="2">
    <source>
        <dbReference type="ARBA" id="ARBA00022679"/>
    </source>
</evidence>
<proteinExistence type="predicted"/>
<evidence type="ECO:0000259" key="3">
    <source>
        <dbReference type="Pfam" id="PF00425"/>
    </source>
</evidence>
<dbReference type="SUPFAM" id="SSF56752">
    <property type="entry name" value="D-aminoacid aminotransferase-like PLP-dependent enzymes"/>
    <property type="match status" value="1"/>
</dbReference>
<dbReference type="InterPro" id="IPR043132">
    <property type="entry name" value="BCAT-like_C"/>
</dbReference>
<protein>
    <recommendedName>
        <fullName evidence="1">aminodeoxychorismate synthase</fullName>
        <ecNumber evidence="1">2.6.1.85</ecNumber>
    </recommendedName>
</protein>
<dbReference type="GO" id="GO:0046820">
    <property type="term" value="F:4-amino-4-deoxychorismate synthase activity"/>
    <property type="evidence" value="ECO:0007669"/>
    <property type="project" value="UniProtKB-EC"/>
</dbReference>
<dbReference type="NCBIfam" id="TIGR00553">
    <property type="entry name" value="pabB"/>
    <property type="match status" value="1"/>
</dbReference>
<dbReference type="PRINTS" id="PR00095">
    <property type="entry name" value="ANTSNTHASEI"/>
</dbReference>
<sequence length="742" mass="82466">MNPLSYLKPEGFCTRTLHLTEEFSLSAFGPAGTEGSMILVSGGEHPEAVMNGFACLPFLSIRCEKGRALLRHGDTCLQSNRPLDLMDTLLNACAMEEKESSGFPFGLFGYFSYDLKNHLEKLPDTVMDDLQLPEFLLFAPRVVGWIPPHSSELHMKALFLRNETSETAEKALDEAERLLSCRPAQEELKKAEERDKTCSLSSSFSKENYQKAVRIIRDHISKGEVYQVNLSQRFSLTYKGNPYLLFLKMATEAPQPFSAFLQAGDFQLASLSPERFLRVRHGRIESHPIKGTRPRGQTPEEDRRLQKELETSIKDGAELAMIVDLVRNDIGRIGAWGSICVDVPARTEAWPHLFHRVAIVSGNLAEGASPGQILRATFPPGSVTGCPKIRAMEIIDYLEPLRRHAYTGAMGYLGFDGSMDLNVAIRTVICSDGKAHYSAGGGVVWDSDPEEEYEETLHKAAPFFRAMHKVPESPADSREPLVWQDGHFLPLSHSGFPMHIPALRHGRGVFETIRIRQGSPLHLGEHLQRLNDSAEPVTGKRLPAIQWKHIIATLTKANPMAAKEGQLHILALDTGRPCLSPAAMLTPLTAAANKEGIRLICHPEPFFSPMARHKSLAYVFFARARERALAEGGDEALIRAPDGSILEGSFSSLLLFSGKRLRIPEGPSLTGITRKKLLDYLQTQGWLAEETKLFMEDLEGGNLLLCCSSLRGLSWVRSVDHIQFPEPDPAWLASMRKALGYE</sequence>